<accession>A0A3P3VW49</accession>
<reference evidence="1 2" key="1">
    <citation type="submission" date="2018-11" db="EMBL/GenBank/DDBJ databases">
        <title>YIM 102482-1 draft genome.</title>
        <authorList>
            <person name="Li G."/>
            <person name="Jiang Y."/>
        </authorList>
    </citation>
    <scope>NUCLEOTIDE SEQUENCE [LARGE SCALE GENOMIC DNA]</scope>
    <source>
        <strain evidence="1 2">YIM 102482-1</strain>
    </source>
</reference>
<dbReference type="EMBL" id="RQVS01000016">
    <property type="protein sequence ID" value="RRJ85846.1"/>
    <property type="molecule type" value="Genomic_DNA"/>
</dbReference>
<evidence type="ECO:0000313" key="1">
    <source>
        <dbReference type="EMBL" id="RRJ85846.1"/>
    </source>
</evidence>
<organism evidence="1 2">
    <name type="scientific">Gulosibacter macacae</name>
    <dbReference type="NCBI Taxonomy" id="2488791"/>
    <lineage>
        <taxon>Bacteria</taxon>
        <taxon>Bacillati</taxon>
        <taxon>Actinomycetota</taxon>
        <taxon>Actinomycetes</taxon>
        <taxon>Micrococcales</taxon>
        <taxon>Microbacteriaceae</taxon>
        <taxon>Gulosibacter</taxon>
    </lineage>
</organism>
<dbReference type="RefSeq" id="WP_124973611.1">
    <property type="nucleotide sequence ID" value="NZ_RQVS01000016.1"/>
</dbReference>
<evidence type="ECO:0000313" key="2">
    <source>
        <dbReference type="Proteomes" id="UP000274391"/>
    </source>
</evidence>
<comment type="caution">
    <text evidence="1">The sequence shown here is derived from an EMBL/GenBank/DDBJ whole genome shotgun (WGS) entry which is preliminary data.</text>
</comment>
<protein>
    <submittedName>
        <fullName evidence="1">Uncharacterized protein</fullName>
    </submittedName>
</protein>
<name>A0A3P3VW49_9MICO</name>
<dbReference type="AlphaFoldDB" id="A0A3P3VW49"/>
<proteinExistence type="predicted"/>
<keyword evidence="2" id="KW-1185">Reference proteome</keyword>
<dbReference type="Proteomes" id="UP000274391">
    <property type="component" value="Unassembled WGS sequence"/>
</dbReference>
<dbReference type="OrthoDB" id="5517693at2"/>
<sequence>MTVTRASGGTGSRWLRVRDGELSEDEIVTVHGIRATSLHRTLRDLHEVLGPDDLLAAADMALHLGVDLSEIPSGSRHAQGMRRLREHASLLSESPTESRSRSILLRFGVPAPTPQLEVLDDRGNLLGRGDLGWPAFATIGEYDGRSKYGELLAPGVTATDAIFAEKDRETDIRNQGWQFARWGSELLKDPIRLVDTVNRALEIGKSLPPLRGSYRQGTPRRRVAPDFSPLFAQVRSLAA</sequence>
<gene>
    <name evidence="1" type="ORF">EG850_11495</name>
</gene>